<dbReference type="Gene3D" id="3.40.50.12780">
    <property type="entry name" value="N-terminal domain of ligase-like"/>
    <property type="match status" value="1"/>
</dbReference>
<dbReference type="SUPFAM" id="SSF56801">
    <property type="entry name" value="Acetyl-CoA synthetase-like"/>
    <property type="match status" value="1"/>
</dbReference>
<evidence type="ECO:0000259" key="5">
    <source>
        <dbReference type="Pfam" id="PF13193"/>
    </source>
</evidence>
<organism evidence="6 7">
    <name type="scientific">Dipteronia sinensis</name>
    <dbReference type="NCBI Taxonomy" id="43782"/>
    <lineage>
        <taxon>Eukaryota</taxon>
        <taxon>Viridiplantae</taxon>
        <taxon>Streptophyta</taxon>
        <taxon>Embryophyta</taxon>
        <taxon>Tracheophyta</taxon>
        <taxon>Spermatophyta</taxon>
        <taxon>Magnoliopsida</taxon>
        <taxon>eudicotyledons</taxon>
        <taxon>Gunneridae</taxon>
        <taxon>Pentapetalae</taxon>
        <taxon>rosids</taxon>
        <taxon>malvids</taxon>
        <taxon>Sapindales</taxon>
        <taxon>Sapindaceae</taxon>
        <taxon>Hippocastanoideae</taxon>
        <taxon>Acereae</taxon>
        <taxon>Dipteronia</taxon>
    </lineage>
</organism>
<evidence type="ECO:0000256" key="3">
    <source>
        <dbReference type="ARBA" id="ARBA00022598"/>
    </source>
</evidence>
<protein>
    <submittedName>
        <fullName evidence="6">Uncharacterized protein</fullName>
    </submittedName>
</protein>
<accession>A0AAD9ZKT8</accession>
<evidence type="ECO:0000256" key="1">
    <source>
        <dbReference type="ARBA" id="ARBA00001946"/>
    </source>
</evidence>
<feature type="domain" description="AMP-binding enzyme C-terminal" evidence="5">
    <location>
        <begin position="120"/>
        <end position="195"/>
    </location>
</feature>
<dbReference type="GO" id="GO:0016405">
    <property type="term" value="F:CoA-ligase activity"/>
    <property type="evidence" value="ECO:0007669"/>
    <property type="project" value="TreeGrafter"/>
</dbReference>
<proteinExistence type="inferred from homology"/>
<keyword evidence="3" id="KW-0436">Ligase</keyword>
<dbReference type="Pfam" id="PF13193">
    <property type="entry name" value="AMP-binding_C"/>
    <property type="match status" value="1"/>
</dbReference>
<comment type="cofactor">
    <cofactor evidence="1">
        <name>Mg(2+)</name>
        <dbReference type="ChEBI" id="CHEBI:18420"/>
    </cofactor>
</comment>
<reference evidence="6" key="1">
    <citation type="journal article" date="2023" name="Plant J.">
        <title>Genome sequences and population genomics provide insights into the demographic history, inbreeding, and mutation load of two 'living fossil' tree species of Dipteronia.</title>
        <authorList>
            <person name="Feng Y."/>
            <person name="Comes H.P."/>
            <person name="Chen J."/>
            <person name="Zhu S."/>
            <person name="Lu R."/>
            <person name="Zhang X."/>
            <person name="Li P."/>
            <person name="Qiu J."/>
            <person name="Olsen K.M."/>
            <person name="Qiu Y."/>
        </authorList>
    </citation>
    <scope>NUCLEOTIDE SEQUENCE</scope>
    <source>
        <strain evidence="6">NBL</strain>
    </source>
</reference>
<feature type="domain" description="AMP-dependent synthetase/ligase" evidence="4">
    <location>
        <begin position="2"/>
        <end position="68"/>
    </location>
</feature>
<dbReference type="InterPro" id="IPR025110">
    <property type="entry name" value="AMP-bd_C"/>
</dbReference>
<dbReference type="PANTHER" id="PTHR24096">
    <property type="entry name" value="LONG-CHAIN-FATTY-ACID--COA LIGASE"/>
    <property type="match status" value="1"/>
</dbReference>
<dbReference type="Proteomes" id="UP001281410">
    <property type="component" value="Unassembled WGS sequence"/>
</dbReference>
<dbReference type="Gene3D" id="3.30.300.30">
    <property type="match status" value="1"/>
</dbReference>
<gene>
    <name evidence="6" type="ORF">Dsin_031043</name>
</gene>
<sequence length="214" mass="23471">MHKGYGLTESSGSIFRTSGPEECKHWGSAGRISGAMEAKIVDPETGDALPPHGAGEIWLRGPTIMKGYIGDPGATSETLLKDGWMWTGDLCYIDEAGFVFVVDRLKELIKYKGYQVTPVELEQILLSHPDIADAAVVPYPDEESGQVPMAFVVRQPQSSLNQAQIMDFVAKRVAPYKKIRRVAFVNSIPKNPSGKILRKELRKVVVPTGSSSRL</sequence>
<name>A0AAD9ZKT8_9ROSI</name>
<evidence type="ECO:0000259" key="4">
    <source>
        <dbReference type="Pfam" id="PF00501"/>
    </source>
</evidence>
<dbReference type="PANTHER" id="PTHR24096:SF160">
    <property type="entry name" value="4-COUMARATE--COA LIGASE-LIKE 9"/>
    <property type="match status" value="1"/>
</dbReference>
<dbReference type="AlphaFoldDB" id="A0AAD9ZKT8"/>
<comment type="caution">
    <text evidence="6">The sequence shown here is derived from an EMBL/GenBank/DDBJ whole genome shotgun (WGS) entry which is preliminary data.</text>
</comment>
<dbReference type="Pfam" id="PF00501">
    <property type="entry name" value="AMP-binding"/>
    <property type="match status" value="1"/>
</dbReference>
<dbReference type="FunFam" id="3.30.300.30:FF:000007">
    <property type="entry name" value="4-coumarate--CoA ligase 2"/>
    <property type="match status" value="1"/>
</dbReference>
<evidence type="ECO:0000313" key="6">
    <source>
        <dbReference type="EMBL" id="KAK3183757.1"/>
    </source>
</evidence>
<dbReference type="InterPro" id="IPR045851">
    <property type="entry name" value="AMP-bd_C_sf"/>
</dbReference>
<dbReference type="InterPro" id="IPR042099">
    <property type="entry name" value="ANL_N_sf"/>
</dbReference>
<evidence type="ECO:0000256" key="2">
    <source>
        <dbReference type="ARBA" id="ARBA00006432"/>
    </source>
</evidence>
<dbReference type="InterPro" id="IPR000873">
    <property type="entry name" value="AMP-dep_synth/lig_dom"/>
</dbReference>
<keyword evidence="7" id="KW-1185">Reference proteome</keyword>
<evidence type="ECO:0000313" key="7">
    <source>
        <dbReference type="Proteomes" id="UP001281410"/>
    </source>
</evidence>
<comment type="similarity">
    <text evidence="2">Belongs to the ATP-dependent AMP-binding enzyme family.</text>
</comment>
<dbReference type="EMBL" id="JANJYJ010000010">
    <property type="protein sequence ID" value="KAK3183757.1"/>
    <property type="molecule type" value="Genomic_DNA"/>
</dbReference>